<dbReference type="RefSeq" id="WP_073316268.1">
    <property type="nucleotide sequence ID" value="NZ_FQYP01000005.1"/>
</dbReference>
<keyword evidence="2" id="KW-1185">Reference proteome</keyword>
<dbReference type="InterPro" id="IPR012505">
    <property type="entry name" value="YbbR"/>
</dbReference>
<dbReference type="InterPro" id="IPR053154">
    <property type="entry name" value="c-di-AMP_regulator"/>
</dbReference>
<name>A0A1M6G3P5_9FLAO</name>
<organism evidence="1 2">
    <name type="scientific">Aquimarina spongiae</name>
    <dbReference type="NCBI Taxonomy" id="570521"/>
    <lineage>
        <taxon>Bacteria</taxon>
        <taxon>Pseudomonadati</taxon>
        <taxon>Bacteroidota</taxon>
        <taxon>Flavobacteriia</taxon>
        <taxon>Flavobacteriales</taxon>
        <taxon>Flavobacteriaceae</taxon>
        <taxon>Aquimarina</taxon>
    </lineage>
</organism>
<dbReference type="Proteomes" id="UP000184432">
    <property type="component" value="Unassembled WGS sequence"/>
</dbReference>
<protein>
    <recommendedName>
        <fullName evidence="3">YbbR-like protein</fullName>
    </recommendedName>
</protein>
<evidence type="ECO:0000313" key="2">
    <source>
        <dbReference type="Proteomes" id="UP000184432"/>
    </source>
</evidence>
<dbReference type="STRING" id="570521.SAMN04488508_10555"/>
<reference evidence="2" key="1">
    <citation type="submission" date="2016-11" db="EMBL/GenBank/DDBJ databases">
        <authorList>
            <person name="Varghese N."/>
            <person name="Submissions S."/>
        </authorList>
    </citation>
    <scope>NUCLEOTIDE SEQUENCE [LARGE SCALE GENOMIC DNA]</scope>
    <source>
        <strain evidence="2">DSM 22623</strain>
    </source>
</reference>
<dbReference type="OrthoDB" id="1150187at2"/>
<sequence>MSNRKKKTFLFKRSSVKTFLFFLGFTSLLWLFIQFSKNYTKEVEVGIRYTNLPEGKIFNETSDQTLRMTLNGNGFRLINHNWQKPILEFNAEDAVSKNEDHFLFFVDKESSILQSKLDFKGRVLAIQKDTLTLKLDINLEKKVPVAILQDIQYANGYGSDKGLVITPDSVMVSGPSVMIDTLQQVQTIPLSLEGLNVDYASELEIDTQVLPTNIKVSPVQLKAEVLVSKFTEGSQRIPIVLNNVPEGVNIKIFPKETSIVYRVGLDKYNEITERDFRVVADYAKASEESVFLTLELTDIPESIHDVRLQEKQVQFVVLKQESN</sequence>
<dbReference type="AlphaFoldDB" id="A0A1M6G3P5"/>
<dbReference type="Pfam" id="PF07949">
    <property type="entry name" value="YbbR"/>
    <property type="match status" value="1"/>
</dbReference>
<accession>A0A1M6G3P5</accession>
<evidence type="ECO:0000313" key="1">
    <source>
        <dbReference type="EMBL" id="SHJ04569.1"/>
    </source>
</evidence>
<dbReference type="EMBL" id="FQYP01000005">
    <property type="protein sequence ID" value="SHJ04569.1"/>
    <property type="molecule type" value="Genomic_DNA"/>
</dbReference>
<dbReference type="Gene3D" id="2.170.120.40">
    <property type="entry name" value="YbbR-like domain"/>
    <property type="match status" value="1"/>
</dbReference>
<dbReference type="PANTHER" id="PTHR37804">
    <property type="entry name" value="CDAA REGULATORY PROTEIN CDAR"/>
    <property type="match status" value="1"/>
</dbReference>
<proteinExistence type="predicted"/>
<dbReference type="Gene3D" id="2.170.120.30">
    <property type="match status" value="1"/>
</dbReference>
<gene>
    <name evidence="1" type="ORF">SAMN04488508_10555</name>
</gene>
<dbReference type="PANTHER" id="PTHR37804:SF1">
    <property type="entry name" value="CDAA REGULATORY PROTEIN CDAR"/>
    <property type="match status" value="1"/>
</dbReference>
<evidence type="ECO:0008006" key="3">
    <source>
        <dbReference type="Google" id="ProtNLM"/>
    </source>
</evidence>